<dbReference type="InterPro" id="IPR005094">
    <property type="entry name" value="Endonuclease_MobA/VirD2"/>
</dbReference>
<dbReference type="AlphaFoldDB" id="A0A1C2DRI6"/>
<name>A0A1C2DRI6_9PSED</name>
<proteinExistence type="predicted"/>
<dbReference type="InterPro" id="IPR054462">
    <property type="entry name" value="TraI_M"/>
</dbReference>
<evidence type="ECO:0000259" key="2">
    <source>
        <dbReference type="Pfam" id="PF03432"/>
    </source>
</evidence>
<gene>
    <name evidence="4" type="ORF">BBI10_17960</name>
</gene>
<dbReference type="Proteomes" id="UP000095143">
    <property type="component" value="Unassembled WGS sequence"/>
</dbReference>
<feature type="domain" description="TraI-like middle" evidence="3">
    <location>
        <begin position="238"/>
        <end position="325"/>
    </location>
</feature>
<evidence type="ECO:0000256" key="1">
    <source>
        <dbReference type="SAM" id="MobiDB-lite"/>
    </source>
</evidence>
<sequence length="647" mass="74058">MNVIIPPKRGDKGSSFNRLVSYISDRADKPKDDDEVTNTARSSQSRTKDAMFDRLVDYVDRNEGDDRAVVITESFPDGRQRLVSGGISCETNCFSWETAAAEMNMVAAQNTKCIDPVYHFILSWRENELPTDAQIFECAEHCIRQVGMEGHQYVTAIHQDTDNTHCHVAVNRVNPVTYKAANLWNDADSLQKSCRVLERKYGFVQDNGSWEWGSNDQLVRAPFHFPSAPRDAVPLQVYSNTESLYHYAVDEVRSDISGLLESNTLTWEKAHQTLHESGLGLREQGDGLVIFDALRPDSSPVVKASSVHVALTKSKLEPHLGKYEARPHIATVKSDGSTQAHQVRSTYQPQFELRDKDARFERRQERADARLDLKKRYQRYRAGFKKPELNVLRRQREIADHFRAMKATVRDKHRDPVMRKLMYRVAEFERMKAMAELRIQLRHERQDLADKGMARPMAYRAWVEQEALTGDVAAVSQLRGFAYREKRQSTRLQREADRVILCSAADDAPVHDWKTHATQLRRDGTVEYMRDGVVGVRDEGDRVLVRESIYGGEDTSNFALAMAITSHKSGENVVVQGDVSFMKDALHALHDFNREYGMSRFEPTREDQRLYLEYLQDNERHEVQPTRDASADNSLATRPEMGPIPRP</sequence>
<dbReference type="RefSeq" id="WP_065990688.1">
    <property type="nucleotide sequence ID" value="NZ_MDEN01000065.1"/>
</dbReference>
<accession>A0A1C2DRI6</accession>
<dbReference type="NCBIfam" id="NF041893">
    <property type="entry name" value="TraI_MobP_relax"/>
    <property type="match status" value="1"/>
</dbReference>
<evidence type="ECO:0000313" key="5">
    <source>
        <dbReference type="Proteomes" id="UP000095143"/>
    </source>
</evidence>
<comment type="caution">
    <text evidence="4">The sequence shown here is derived from an EMBL/GenBank/DDBJ whole genome shotgun (WGS) entry which is preliminary data.</text>
</comment>
<evidence type="ECO:0000259" key="3">
    <source>
        <dbReference type="Pfam" id="PF22863"/>
    </source>
</evidence>
<feature type="region of interest" description="Disordered" evidence="1">
    <location>
        <begin position="618"/>
        <end position="647"/>
    </location>
</feature>
<dbReference type="Pfam" id="PF22863">
    <property type="entry name" value="TraI_middle"/>
    <property type="match status" value="1"/>
</dbReference>
<dbReference type="OrthoDB" id="279005at2"/>
<evidence type="ECO:0000313" key="4">
    <source>
        <dbReference type="EMBL" id="OCX17392.1"/>
    </source>
</evidence>
<feature type="domain" description="MobA/VirD2-like nuclease" evidence="2">
    <location>
        <begin position="91"/>
        <end position="202"/>
    </location>
</feature>
<protein>
    <submittedName>
        <fullName evidence="4">Relaxase</fullName>
    </submittedName>
</protein>
<dbReference type="Pfam" id="PF03432">
    <property type="entry name" value="Relaxase"/>
    <property type="match status" value="1"/>
</dbReference>
<reference evidence="4 5" key="1">
    <citation type="submission" date="2016-08" db="EMBL/GenBank/DDBJ databases">
        <title>Whole genome sequence of Pseudomonas graminis strain UASWS1507, a potential biological control agent for agriculture.</title>
        <authorList>
            <person name="Crovadore J."/>
            <person name="Calmin G."/>
            <person name="Chablais R."/>
            <person name="Cochard B."/>
            <person name="Lefort F."/>
        </authorList>
    </citation>
    <scope>NUCLEOTIDE SEQUENCE [LARGE SCALE GENOMIC DNA]</scope>
    <source>
        <strain evidence="4 5">UASWS1507</strain>
    </source>
</reference>
<organism evidence="4 5">
    <name type="scientific">Pseudomonas graminis</name>
    <dbReference type="NCBI Taxonomy" id="158627"/>
    <lineage>
        <taxon>Bacteria</taxon>
        <taxon>Pseudomonadati</taxon>
        <taxon>Pseudomonadota</taxon>
        <taxon>Gammaproteobacteria</taxon>
        <taxon>Pseudomonadales</taxon>
        <taxon>Pseudomonadaceae</taxon>
        <taxon>Pseudomonas</taxon>
    </lineage>
</organism>
<dbReference type="InterPro" id="IPR049751">
    <property type="entry name" value="TraI/MobA_relaxases"/>
</dbReference>
<dbReference type="EMBL" id="MDEN01000065">
    <property type="protein sequence ID" value="OCX17392.1"/>
    <property type="molecule type" value="Genomic_DNA"/>
</dbReference>